<evidence type="ECO:0000256" key="1">
    <source>
        <dbReference type="ARBA" id="ARBA00012340"/>
    </source>
</evidence>
<dbReference type="InterPro" id="IPR001690">
    <property type="entry name" value="Autoind_synthase"/>
</dbReference>
<comment type="catalytic activity">
    <reaction evidence="7 9">
        <text>a fatty acyl-[ACP] + S-adenosyl-L-methionine = an N-acyl-L-homoserine lactone + S-methyl-5'-thioadenosine + holo-[ACP] + H(+)</text>
        <dbReference type="Rhea" id="RHEA:10096"/>
        <dbReference type="Rhea" id="RHEA-COMP:9685"/>
        <dbReference type="Rhea" id="RHEA-COMP:14125"/>
        <dbReference type="ChEBI" id="CHEBI:15378"/>
        <dbReference type="ChEBI" id="CHEBI:17509"/>
        <dbReference type="ChEBI" id="CHEBI:55474"/>
        <dbReference type="ChEBI" id="CHEBI:59789"/>
        <dbReference type="ChEBI" id="CHEBI:64479"/>
        <dbReference type="ChEBI" id="CHEBI:138651"/>
        <dbReference type="EC" id="2.3.1.184"/>
    </reaction>
</comment>
<evidence type="ECO:0000256" key="5">
    <source>
        <dbReference type="ARBA" id="ARBA00022691"/>
    </source>
</evidence>
<dbReference type="PANTHER" id="PTHR39322:SF1">
    <property type="entry name" value="ISOVALERYL-HOMOSERINE LACTONE SYNTHASE"/>
    <property type="match status" value="1"/>
</dbReference>
<keyword evidence="11" id="KW-1185">Reference proteome</keyword>
<dbReference type="PROSITE" id="PS51187">
    <property type="entry name" value="AUTOINDUCER_SYNTH_2"/>
    <property type="match status" value="1"/>
</dbReference>
<dbReference type="Gene3D" id="3.40.630.30">
    <property type="match status" value="1"/>
</dbReference>
<dbReference type="Pfam" id="PF00765">
    <property type="entry name" value="Autoind_synth"/>
    <property type="match status" value="1"/>
</dbReference>
<dbReference type="InterPro" id="IPR016181">
    <property type="entry name" value="Acyl_CoA_acyltransferase"/>
</dbReference>
<accession>A0A2S9IHL9</accession>
<dbReference type="PROSITE" id="PS00949">
    <property type="entry name" value="AUTOINDUCER_SYNTH_1"/>
    <property type="match status" value="1"/>
</dbReference>
<organism evidence="10 11">
    <name type="scientific">Pantoea coffeiphila</name>
    <dbReference type="NCBI Taxonomy" id="1465635"/>
    <lineage>
        <taxon>Bacteria</taxon>
        <taxon>Pseudomonadati</taxon>
        <taxon>Pseudomonadota</taxon>
        <taxon>Gammaproteobacteria</taxon>
        <taxon>Enterobacterales</taxon>
        <taxon>Erwiniaceae</taxon>
        <taxon>Pantoea</taxon>
    </lineage>
</organism>
<gene>
    <name evidence="10" type="ORF">CQW29_01205</name>
</gene>
<dbReference type="InterPro" id="IPR018311">
    <property type="entry name" value="Autoind_synth_CS"/>
</dbReference>
<protein>
    <recommendedName>
        <fullName evidence="2 9">Acyl-homoserine-lactone synthase</fullName>
        <ecNumber evidence="1 9">2.3.1.184</ecNumber>
    </recommendedName>
    <alternativeName>
        <fullName evidence="9">Autoinducer synthesis protein</fullName>
    </alternativeName>
</protein>
<keyword evidence="6 8" id="KW-0071">Autoinducer synthesis</keyword>
<name>A0A2S9IHL9_9GAMM</name>
<dbReference type="EC" id="2.3.1.184" evidence="1 9"/>
<evidence type="ECO:0000256" key="7">
    <source>
        <dbReference type="ARBA" id="ARBA00048576"/>
    </source>
</evidence>
<dbReference type="AlphaFoldDB" id="A0A2S9IHL9"/>
<dbReference type="EMBL" id="PDET01000001">
    <property type="protein sequence ID" value="PRD17283.1"/>
    <property type="molecule type" value="Genomic_DNA"/>
</dbReference>
<keyword evidence="5 9" id="KW-0949">S-adenosyl-L-methionine</keyword>
<dbReference type="SUPFAM" id="SSF55729">
    <property type="entry name" value="Acyl-CoA N-acyltransferases (Nat)"/>
    <property type="match status" value="1"/>
</dbReference>
<keyword evidence="4 9" id="KW-0808">Transferase</keyword>
<evidence type="ECO:0000256" key="4">
    <source>
        <dbReference type="ARBA" id="ARBA00022679"/>
    </source>
</evidence>
<dbReference type="PRINTS" id="PR01549">
    <property type="entry name" value="AUTOINDCRSYN"/>
</dbReference>
<proteinExistence type="inferred from homology"/>
<evidence type="ECO:0000256" key="9">
    <source>
        <dbReference type="RuleBase" id="RU361135"/>
    </source>
</evidence>
<keyword evidence="3 8" id="KW-0673">Quorum sensing</keyword>
<evidence type="ECO:0000256" key="8">
    <source>
        <dbReference type="PROSITE-ProRule" id="PRU00533"/>
    </source>
</evidence>
<dbReference type="OrthoDB" id="6169313at2"/>
<evidence type="ECO:0000256" key="6">
    <source>
        <dbReference type="ARBA" id="ARBA00022929"/>
    </source>
</evidence>
<sequence>MLDFFDVRHRSLDDFRSKDLFSLRKSVFKDRLNWMVSCHDGMESDKYDSHQTVYLLGKASGHLICGVRFIETKYPNMITHVFNKYFNKIEIPSGNFIEASRLFIDKNRSEVLRCKGFPVSATLFLSMINYARYYRYDGIYAIVSHSMYIIFKRSGWPVSIVERGVSEKNENIYLIFMPVDEVSQKVLTALVKNSIGGCCHSLTQWPLSFVVREKGSNDL</sequence>
<dbReference type="GO" id="GO:0007165">
    <property type="term" value="P:signal transduction"/>
    <property type="evidence" value="ECO:0007669"/>
    <property type="project" value="TreeGrafter"/>
</dbReference>
<dbReference type="Proteomes" id="UP000239181">
    <property type="component" value="Unassembled WGS sequence"/>
</dbReference>
<comment type="similarity">
    <text evidence="8 9">Belongs to the autoinducer synthase family.</text>
</comment>
<evidence type="ECO:0000313" key="10">
    <source>
        <dbReference type="EMBL" id="PRD17283.1"/>
    </source>
</evidence>
<dbReference type="RefSeq" id="WP_105590882.1">
    <property type="nucleotide sequence ID" value="NZ_PDET01000001.1"/>
</dbReference>
<comment type="caution">
    <text evidence="10">The sequence shown here is derived from an EMBL/GenBank/DDBJ whole genome shotgun (WGS) entry which is preliminary data.</text>
</comment>
<dbReference type="PANTHER" id="PTHR39322">
    <property type="entry name" value="ACYL-HOMOSERINE-LACTONE SYNTHASE"/>
    <property type="match status" value="1"/>
</dbReference>
<evidence type="ECO:0000313" key="11">
    <source>
        <dbReference type="Proteomes" id="UP000239181"/>
    </source>
</evidence>
<evidence type="ECO:0000256" key="2">
    <source>
        <dbReference type="ARBA" id="ARBA00018768"/>
    </source>
</evidence>
<dbReference type="GO" id="GO:0009372">
    <property type="term" value="P:quorum sensing"/>
    <property type="evidence" value="ECO:0007669"/>
    <property type="project" value="UniProtKB-UniRule"/>
</dbReference>
<evidence type="ECO:0000256" key="3">
    <source>
        <dbReference type="ARBA" id="ARBA00022654"/>
    </source>
</evidence>
<reference evidence="10 11" key="1">
    <citation type="submission" date="2017-10" db="EMBL/GenBank/DDBJ databases">
        <title>Draft genome of two endophytic bacteria isolated from 'guarana' Paullinia cupana (Mart.) Ducke.</title>
        <authorList>
            <person name="Siqueira K.A."/>
            <person name="Liotti R.G."/>
            <person name="Mendes T.A."/>
            <person name="Soares M.A."/>
        </authorList>
    </citation>
    <scope>NUCLEOTIDE SEQUENCE [LARGE SCALE GENOMIC DNA]</scope>
    <source>
        <strain evidence="10 11">342</strain>
    </source>
</reference>
<dbReference type="GO" id="GO:0061579">
    <property type="term" value="F:N-acyl homoserine lactone synthase activity"/>
    <property type="evidence" value="ECO:0007669"/>
    <property type="project" value="UniProtKB-UniRule"/>
</dbReference>